<proteinExistence type="predicted"/>
<dbReference type="EMBL" id="HF935695">
    <property type="protein sequence ID" value="CCX12316.1"/>
    <property type="molecule type" value="Genomic_DNA"/>
</dbReference>
<dbReference type="OrthoDB" id="10573979at2759"/>
<organism evidence="2 3">
    <name type="scientific">Pyronema omphalodes (strain CBS 100304)</name>
    <name type="common">Pyronema confluens</name>
    <dbReference type="NCBI Taxonomy" id="1076935"/>
    <lineage>
        <taxon>Eukaryota</taxon>
        <taxon>Fungi</taxon>
        <taxon>Dikarya</taxon>
        <taxon>Ascomycota</taxon>
        <taxon>Pezizomycotina</taxon>
        <taxon>Pezizomycetes</taxon>
        <taxon>Pezizales</taxon>
        <taxon>Pyronemataceae</taxon>
        <taxon>Pyronema</taxon>
    </lineage>
</organism>
<keyword evidence="3" id="KW-1185">Reference proteome</keyword>
<dbReference type="AlphaFoldDB" id="U4L6A2"/>
<protein>
    <submittedName>
        <fullName evidence="2">Uncharacterized protein</fullName>
    </submittedName>
</protein>
<evidence type="ECO:0000313" key="2">
    <source>
        <dbReference type="EMBL" id="CCX12316.1"/>
    </source>
</evidence>
<feature type="compositionally biased region" description="Polar residues" evidence="1">
    <location>
        <begin position="130"/>
        <end position="139"/>
    </location>
</feature>
<evidence type="ECO:0000313" key="3">
    <source>
        <dbReference type="Proteomes" id="UP000018144"/>
    </source>
</evidence>
<dbReference type="Proteomes" id="UP000018144">
    <property type="component" value="Unassembled WGS sequence"/>
</dbReference>
<accession>U4L6A2</accession>
<feature type="region of interest" description="Disordered" evidence="1">
    <location>
        <begin position="81"/>
        <end position="145"/>
    </location>
</feature>
<feature type="compositionally biased region" description="Basic and acidic residues" evidence="1">
    <location>
        <begin position="202"/>
        <end position="211"/>
    </location>
</feature>
<name>U4L6A2_PYROM</name>
<feature type="region of interest" description="Disordered" evidence="1">
    <location>
        <begin position="202"/>
        <end position="224"/>
    </location>
</feature>
<feature type="compositionally biased region" description="Low complexity" evidence="1">
    <location>
        <begin position="99"/>
        <end position="111"/>
    </location>
</feature>
<evidence type="ECO:0000256" key="1">
    <source>
        <dbReference type="SAM" id="MobiDB-lite"/>
    </source>
</evidence>
<gene>
    <name evidence="2" type="ORF">PCON_11910</name>
</gene>
<feature type="compositionally biased region" description="Gly residues" evidence="1">
    <location>
        <begin position="86"/>
        <end position="98"/>
    </location>
</feature>
<sequence length="270" mass="29552">MSTWFSPLKRALSFDRLPWSGNAPNKNRYSINHPPYPHSPDKSALWLTTSLNPETYENNSLLSPSTATALLSHASTFLLSPADVGGNPGSTGGPGGSGSQQPSSASTTPTPRKLKKSQPFNSANKGYKSQPHSPLTSTPGPHAYPALVPRLQQKSQSQPPQLPQLYFQPAEEFAEVQTPQPLELEDVDDEFQDQVEVEIEAKDEIKNEGKDSGGVGTNSKWKEVTPTTTTGFTIRFSLDLNRPETYDDDAELFAFTMEELGGFYVACFEE</sequence>
<reference evidence="2 3" key="1">
    <citation type="journal article" date="2013" name="PLoS Genet.">
        <title>The genome and development-dependent transcriptomes of Pyronema confluens: a window into fungal evolution.</title>
        <authorList>
            <person name="Traeger S."/>
            <person name="Altegoer F."/>
            <person name="Freitag M."/>
            <person name="Gabaldon T."/>
            <person name="Kempken F."/>
            <person name="Kumar A."/>
            <person name="Marcet-Houben M."/>
            <person name="Poggeler S."/>
            <person name="Stajich J.E."/>
            <person name="Nowrousian M."/>
        </authorList>
    </citation>
    <scope>NUCLEOTIDE SEQUENCE [LARGE SCALE GENOMIC DNA]</scope>
    <source>
        <strain evidence="3">CBS 100304</strain>
        <tissue evidence="2">Vegetative mycelium</tissue>
    </source>
</reference>